<protein>
    <submittedName>
        <fullName evidence="3">Ig domain protein group 2 domain protein</fullName>
    </submittedName>
</protein>
<gene>
    <name evidence="3" type="ordered locus">Poras_1635</name>
</gene>
<feature type="chain" id="PRO_5003310018" evidence="1">
    <location>
        <begin position="22"/>
        <end position="450"/>
    </location>
</feature>
<dbReference type="OrthoDB" id="9800955at2"/>
<dbReference type="InterPro" id="IPR054604">
    <property type="entry name" value="SbsC_Big-like"/>
</dbReference>
<dbReference type="SMART" id="SM00635">
    <property type="entry name" value="BID_2"/>
    <property type="match status" value="1"/>
</dbReference>
<dbReference type="HOGENOM" id="CLU_497687_0_0_10"/>
<dbReference type="Gene3D" id="2.60.40.1080">
    <property type="match status" value="1"/>
</dbReference>
<reference evidence="4" key="1">
    <citation type="submission" date="2011-04" db="EMBL/GenBank/DDBJ databases">
        <title>The complete genome of Porphyromonas asaccharolytica DSM 20707.</title>
        <authorList>
            <person name="Lucas S."/>
            <person name="Han J."/>
            <person name="Lapidus A."/>
            <person name="Bruce D."/>
            <person name="Goodwin L."/>
            <person name="Pitluck S."/>
            <person name="Peters L."/>
            <person name="Kyrpides N."/>
            <person name="Mavromatis K."/>
            <person name="Ivanova N."/>
            <person name="Ovchinnikova G."/>
            <person name="Pagani I."/>
            <person name="Lu M."/>
            <person name="Detter J.C."/>
            <person name="Tapia R."/>
            <person name="Han C."/>
            <person name="Land M."/>
            <person name="Hauser L."/>
            <person name="Markowitz V."/>
            <person name="Cheng J.-F."/>
            <person name="Hugenholtz P."/>
            <person name="Woyke T."/>
            <person name="Wu D."/>
            <person name="Gronow S."/>
            <person name="Wellnitz S."/>
            <person name="Brambilla E."/>
            <person name="Klenk H.-P."/>
            <person name="Eisen J.A."/>
        </authorList>
    </citation>
    <scope>NUCLEOTIDE SEQUENCE [LARGE SCALE GENOMIC DNA]</scope>
    <source>
        <strain evidence="4">ATCC 25260 / DSM 20707 / VPI 4198</strain>
    </source>
</reference>
<dbReference type="KEGG" id="pah:Poras_1635"/>
<dbReference type="SUPFAM" id="SSF49373">
    <property type="entry name" value="Invasin/intimin cell-adhesion fragments"/>
    <property type="match status" value="1"/>
</dbReference>
<accession>F4KP37</accession>
<evidence type="ECO:0000313" key="3">
    <source>
        <dbReference type="EMBL" id="AEE13566.1"/>
    </source>
</evidence>
<organism evidence="3 4">
    <name type="scientific">Porphyromonas asaccharolytica (strain ATCC 25260 / DSM 20707 / BCRC 10618 / CCUG 7834 / JCM 6326 / LMG 13178 / VPI 4198 / B440)</name>
    <name type="common">Bacteroides asaccharolyticus</name>
    <dbReference type="NCBI Taxonomy" id="879243"/>
    <lineage>
        <taxon>Bacteria</taxon>
        <taxon>Pseudomonadati</taxon>
        <taxon>Bacteroidota</taxon>
        <taxon>Bacteroidia</taxon>
        <taxon>Bacteroidales</taxon>
        <taxon>Porphyromonadaceae</taxon>
        <taxon>Porphyromonas</taxon>
    </lineage>
</organism>
<keyword evidence="1" id="KW-0732">Signal</keyword>
<dbReference type="AlphaFoldDB" id="F4KP37"/>
<dbReference type="eggNOG" id="COG5492">
    <property type="taxonomic scope" value="Bacteria"/>
</dbReference>
<dbReference type="EMBL" id="CP002689">
    <property type="protein sequence ID" value="AEE13566.1"/>
    <property type="molecule type" value="Genomic_DNA"/>
</dbReference>
<dbReference type="InterPro" id="IPR008964">
    <property type="entry name" value="Invasin/intimin_cell_adhesion"/>
</dbReference>
<dbReference type="PROSITE" id="PS51257">
    <property type="entry name" value="PROKAR_LIPOPROTEIN"/>
    <property type="match status" value="1"/>
</dbReference>
<feature type="signal peptide" evidence="1">
    <location>
        <begin position="1"/>
        <end position="21"/>
    </location>
</feature>
<evidence type="ECO:0000313" key="4">
    <source>
        <dbReference type="Proteomes" id="UP000006545"/>
    </source>
</evidence>
<name>F4KP37_PORAD</name>
<proteinExistence type="predicted"/>
<feature type="domain" description="BIG2" evidence="2">
    <location>
        <begin position="30"/>
        <end position="106"/>
    </location>
</feature>
<dbReference type="STRING" id="879243.Poras_1635"/>
<evidence type="ECO:0000259" key="2">
    <source>
        <dbReference type="SMART" id="SM00635"/>
    </source>
</evidence>
<keyword evidence="4" id="KW-1185">Reference proteome</keyword>
<dbReference type="InterPro" id="IPR003343">
    <property type="entry name" value="Big_2"/>
</dbReference>
<dbReference type="Pfam" id="PF22359">
    <property type="entry name" value="Big-like"/>
    <property type="match status" value="1"/>
</dbReference>
<dbReference type="RefSeq" id="WP_013760888.1">
    <property type="nucleotide sequence ID" value="NC_015501.1"/>
</dbReference>
<sequence length="450" mass="49247">MRKLTIVLSMLLMVVGLSSCKKDKNEPTPVPTKITLDATSVTLKVGESKQLTATVEPKGQKFTVNYKSDKPEVATVDTNGLIKAVAEGTAKVTATVGKIAAECVVTVTKDGGGSSTTEGNELPLLKFDIESDEDADVLAHENKIGRVAEDVKIGAQGPFGGFVNRDLTIPAVVYGLAFDDGRKVIVALGKEPLADCPKTTAMLAEYGFTNLQEGQFDDGTSYKAAQKDDDPTVTVILQDLGTTDDYGATLQIMFVQTPPKKDIEIAHPVIPGAKDFPDYKTLMTGDVAKMKEFETKLGFREFYAKESDEAKKNLMFVTTESSMAQSNFHLVFYVCTPTGGGPFINSVVNFVKNAKDFDDPKLKEWFTANGYGDKFTANSQNGYAYGYDATGKIIAQVFINKKGDAAMLQIFEDTETQSAAQMRSLAMKQYEKMQSRKIFKQHKLQQLRRR</sequence>
<evidence type="ECO:0000256" key="1">
    <source>
        <dbReference type="SAM" id="SignalP"/>
    </source>
</evidence>
<dbReference type="Proteomes" id="UP000006545">
    <property type="component" value="Chromosome"/>
</dbReference>